<name>A0A238LF95_9RHOB</name>
<dbReference type="Gene3D" id="3.10.310.50">
    <property type="match status" value="1"/>
</dbReference>
<dbReference type="EMBL" id="FXZK01000002">
    <property type="protein sequence ID" value="SMY07626.1"/>
    <property type="molecule type" value="Genomic_DNA"/>
</dbReference>
<dbReference type="Pfam" id="PF04536">
    <property type="entry name" value="TPM_phosphatase"/>
    <property type="match status" value="1"/>
</dbReference>
<dbReference type="Proteomes" id="UP000201613">
    <property type="component" value="Unassembled WGS sequence"/>
</dbReference>
<gene>
    <name evidence="4" type="ORF">LOM8899_01763</name>
</gene>
<dbReference type="PANTHER" id="PTHR30373">
    <property type="entry name" value="UPF0603 PROTEIN YGCG"/>
    <property type="match status" value="1"/>
</dbReference>
<dbReference type="InterPro" id="IPR007621">
    <property type="entry name" value="TPM_dom"/>
</dbReference>
<dbReference type="PANTHER" id="PTHR30373:SF2">
    <property type="entry name" value="UPF0603 PROTEIN YGCG"/>
    <property type="match status" value="1"/>
</dbReference>
<feature type="signal peptide" evidence="2">
    <location>
        <begin position="1"/>
        <end position="20"/>
    </location>
</feature>
<keyword evidence="5" id="KW-1185">Reference proteome</keyword>
<feature type="domain" description="TPM" evidence="3">
    <location>
        <begin position="31"/>
        <end position="157"/>
    </location>
</feature>
<dbReference type="AlphaFoldDB" id="A0A238LF95"/>
<evidence type="ECO:0000256" key="2">
    <source>
        <dbReference type="SAM" id="SignalP"/>
    </source>
</evidence>
<sequence>MRSFILSLVATLTVGAAAHAQTYPSQSETPITDDAELLSPVQEAELAERIVQLEQETDSDVAVVTLPATQFYTMGDDVDVYAANLVAAWDMAGPVGNRHVLVVIFRDDRELAIEIGEGFGVDGPAVAAQIIEEAITPAFREDDYPGGIRAAVEAIATRVLAPAGSQTNEATATTPASAAAEADGDAEGGSNVLYYVGAGVAALIALIVGANRRSAAKLAATPCPACGKTGLTRERVTVEEATETAEGRGETRTICPSCGHVEAKPYTISKKEPKPAGEGKGGGAKGEW</sequence>
<accession>A0A238LF95</accession>
<protein>
    <recommendedName>
        <fullName evidence="3">TPM domain-containing protein</fullName>
    </recommendedName>
</protein>
<organism evidence="4 5">
    <name type="scientific">Flavimaricola marinus</name>
    <dbReference type="NCBI Taxonomy" id="1819565"/>
    <lineage>
        <taxon>Bacteria</taxon>
        <taxon>Pseudomonadati</taxon>
        <taxon>Pseudomonadota</taxon>
        <taxon>Alphaproteobacteria</taxon>
        <taxon>Rhodobacterales</taxon>
        <taxon>Paracoccaceae</taxon>
        <taxon>Flavimaricola</taxon>
    </lineage>
</organism>
<dbReference type="RefSeq" id="WP_093991803.1">
    <property type="nucleotide sequence ID" value="NZ_FXZK01000002.1"/>
</dbReference>
<feature type="region of interest" description="Disordered" evidence="1">
    <location>
        <begin position="266"/>
        <end position="288"/>
    </location>
</feature>
<feature type="chain" id="PRO_5012398784" description="TPM domain-containing protein" evidence="2">
    <location>
        <begin position="21"/>
        <end position="288"/>
    </location>
</feature>
<evidence type="ECO:0000259" key="3">
    <source>
        <dbReference type="Pfam" id="PF04536"/>
    </source>
</evidence>
<reference evidence="4 5" key="1">
    <citation type="submission" date="2017-05" db="EMBL/GenBank/DDBJ databases">
        <authorList>
            <person name="Song R."/>
            <person name="Chenine A.L."/>
            <person name="Ruprecht R.M."/>
        </authorList>
    </citation>
    <scope>NUCLEOTIDE SEQUENCE [LARGE SCALE GENOMIC DNA]</scope>
    <source>
        <strain evidence="4 5">CECT 8899</strain>
    </source>
</reference>
<proteinExistence type="predicted"/>
<dbReference type="OrthoDB" id="9810918at2"/>
<evidence type="ECO:0000256" key="1">
    <source>
        <dbReference type="SAM" id="MobiDB-lite"/>
    </source>
</evidence>
<feature type="compositionally biased region" description="Gly residues" evidence="1">
    <location>
        <begin position="278"/>
        <end position="288"/>
    </location>
</feature>
<evidence type="ECO:0000313" key="4">
    <source>
        <dbReference type="EMBL" id="SMY07626.1"/>
    </source>
</evidence>
<evidence type="ECO:0000313" key="5">
    <source>
        <dbReference type="Proteomes" id="UP000201613"/>
    </source>
</evidence>
<keyword evidence="2" id="KW-0732">Signal</keyword>